<dbReference type="InterPro" id="IPR019775">
    <property type="entry name" value="WD40_repeat_CS"/>
</dbReference>
<feature type="region of interest" description="Disordered" evidence="6">
    <location>
        <begin position="571"/>
        <end position="689"/>
    </location>
</feature>
<dbReference type="PROSITE" id="PS50294">
    <property type="entry name" value="WD_REPEATS_REGION"/>
    <property type="match status" value="5"/>
</dbReference>
<dbReference type="Pfam" id="PF00400">
    <property type="entry name" value="WD40"/>
    <property type="match status" value="7"/>
</dbReference>
<dbReference type="Proteomes" id="UP001259832">
    <property type="component" value="Unassembled WGS sequence"/>
</dbReference>
<feature type="repeat" description="WD" evidence="4">
    <location>
        <begin position="252"/>
        <end position="293"/>
    </location>
</feature>
<dbReference type="InterPro" id="IPR036361">
    <property type="entry name" value="SAP_dom_sf"/>
</dbReference>
<dbReference type="SMART" id="SM00513">
    <property type="entry name" value="SAP"/>
    <property type="match status" value="1"/>
</dbReference>
<dbReference type="InterPro" id="IPR036322">
    <property type="entry name" value="WD40_repeat_dom_sf"/>
</dbReference>
<dbReference type="PANTHER" id="PTHR19923:SF0">
    <property type="entry name" value="PLEIOTROPIC REGULATOR 1"/>
    <property type="match status" value="1"/>
</dbReference>
<feature type="repeat" description="WD" evidence="4">
    <location>
        <begin position="419"/>
        <end position="459"/>
    </location>
</feature>
<dbReference type="PRINTS" id="PR00320">
    <property type="entry name" value="GPROTEINBRPT"/>
</dbReference>
<dbReference type="Pfam" id="PF18592">
    <property type="entry name" value="Tho1_MOS11_C"/>
    <property type="match status" value="1"/>
</dbReference>
<dbReference type="Gene3D" id="2.130.10.10">
    <property type="entry name" value="YVTN repeat-like/Quinoprotein amine dehydrogenase"/>
    <property type="match status" value="1"/>
</dbReference>
<dbReference type="EMBL" id="JASMQC010000004">
    <property type="protein sequence ID" value="KAK1945457.1"/>
    <property type="molecule type" value="Genomic_DNA"/>
</dbReference>
<feature type="compositionally biased region" description="Low complexity" evidence="6">
    <location>
        <begin position="611"/>
        <end position="633"/>
    </location>
</feature>
<dbReference type="GO" id="GO:0000398">
    <property type="term" value="P:mRNA splicing, via spliceosome"/>
    <property type="evidence" value="ECO:0007669"/>
    <property type="project" value="InterPro"/>
</dbReference>
<reference evidence="8" key="1">
    <citation type="submission" date="2023-08" db="EMBL/GenBank/DDBJ databases">
        <title>Reference Genome Resource for the Citrus Pathogen Phytophthora citrophthora.</title>
        <authorList>
            <person name="Moller H."/>
            <person name="Coetzee B."/>
            <person name="Rose L.J."/>
            <person name="Van Niekerk J.M."/>
        </authorList>
    </citation>
    <scope>NUCLEOTIDE SEQUENCE</scope>
    <source>
        <strain evidence="8">STE-U-9442</strain>
    </source>
</reference>
<keyword evidence="9" id="KW-1185">Reference proteome</keyword>
<evidence type="ECO:0000313" key="9">
    <source>
        <dbReference type="Proteomes" id="UP001259832"/>
    </source>
</evidence>
<comment type="caution">
    <text evidence="8">The sequence shown here is derived from an EMBL/GenBank/DDBJ whole genome shotgun (WGS) entry which is preliminary data.</text>
</comment>
<dbReference type="InterPro" id="IPR015943">
    <property type="entry name" value="WD40/YVTN_repeat-like_dom_sf"/>
</dbReference>
<dbReference type="PROSITE" id="PS50800">
    <property type="entry name" value="SAP"/>
    <property type="match status" value="1"/>
</dbReference>
<dbReference type="GO" id="GO:0000974">
    <property type="term" value="C:Prp19 complex"/>
    <property type="evidence" value="ECO:0007669"/>
    <property type="project" value="TreeGrafter"/>
</dbReference>
<evidence type="ECO:0000313" key="8">
    <source>
        <dbReference type="EMBL" id="KAK1945457.1"/>
    </source>
</evidence>
<evidence type="ECO:0000256" key="5">
    <source>
        <dbReference type="SAM" id="Coils"/>
    </source>
</evidence>
<dbReference type="InterPro" id="IPR001680">
    <property type="entry name" value="WD40_rpt"/>
</dbReference>
<keyword evidence="1 4" id="KW-0853">WD repeat</keyword>
<dbReference type="Gene3D" id="1.10.720.30">
    <property type="entry name" value="SAP domain"/>
    <property type="match status" value="1"/>
</dbReference>
<feature type="domain" description="SAP" evidence="7">
    <location>
        <begin position="530"/>
        <end position="564"/>
    </location>
</feature>
<dbReference type="SUPFAM" id="SSF50978">
    <property type="entry name" value="WD40 repeat-like"/>
    <property type="match status" value="1"/>
</dbReference>
<feature type="compositionally biased region" description="Basic and acidic residues" evidence="6">
    <location>
        <begin position="589"/>
        <end position="606"/>
    </location>
</feature>
<protein>
    <submittedName>
        <fullName evidence="8">Pre-mRNA-splicing factor prp5</fullName>
    </submittedName>
</protein>
<evidence type="ECO:0000259" key="7">
    <source>
        <dbReference type="PROSITE" id="PS50800"/>
    </source>
</evidence>
<comment type="similarity">
    <text evidence="3">Belongs to the WD repeat PRL1/PRL2 family.</text>
</comment>
<evidence type="ECO:0000256" key="4">
    <source>
        <dbReference type="PROSITE-ProRule" id="PRU00221"/>
    </source>
</evidence>
<feature type="repeat" description="WD" evidence="4">
    <location>
        <begin position="336"/>
        <end position="377"/>
    </location>
</feature>
<evidence type="ECO:0000256" key="2">
    <source>
        <dbReference type="ARBA" id="ARBA00022737"/>
    </source>
</evidence>
<dbReference type="CDD" id="cd00200">
    <property type="entry name" value="WD40"/>
    <property type="match status" value="1"/>
</dbReference>
<feature type="repeat" description="WD" evidence="4">
    <location>
        <begin position="210"/>
        <end position="251"/>
    </location>
</feature>
<feature type="coiled-coil region" evidence="5">
    <location>
        <begin position="135"/>
        <end position="162"/>
    </location>
</feature>
<feature type="compositionally biased region" description="Basic and acidic residues" evidence="6">
    <location>
        <begin position="654"/>
        <end position="666"/>
    </location>
</feature>
<accession>A0AAD9LSE2</accession>
<dbReference type="Pfam" id="PF02037">
    <property type="entry name" value="SAP"/>
    <property type="match status" value="1"/>
</dbReference>
<dbReference type="PROSITE" id="PS50082">
    <property type="entry name" value="WD_REPEATS_2"/>
    <property type="match status" value="5"/>
</dbReference>
<dbReference type="GO" id="GO:0071011">
    <property type="term" value="C:precatalytic spliceosome"/>
    <property type="evidence" value="ECO:0007669"/>
    <property type="project" value="TreeGrafter"/>
</dbReference>
<keyword evidence="5" id="KW-0175">Coiled coil</keyword>
<name>A0AAD9LSE2_9STRA</name>
<evidence type="ECO:0000256" key="3">
    <source>
        <dbReference type="ARBA" id="ARBA00025726"/>
    </source>
</evidence>
<dbReference type="InterPro" id="IPR003034">
    <property type="entry name" value="SAP_dom"/>
</dbReference>
<dbReference type="PROSITE" id="PS00678">
    <property type="entry name" value="WD_REPEATS_1"/>
    <property type="match status" value="2"/>
</dbReference>
<dbReference type="AlphaFoldDB" id="A0AAD9LSE2"/>
<dbReference type="SUPFAM" id="SSF68906">
    <property type="entry name" value="SAP domain"/>
    <property type="match status" value="1"/>
</dbReference>
<dbReference type="InterPro" id="IPR045241">
    <property type="entry name" value="Prp46/PLRG1-like"/>
</dbReference>
<evidence type="ECO:0000256" key="6">
    <source>
        <dbReference type="SAM" id="MobiDB-lite"/>
    </source>
</evidence>
<feature type="compositionally biased region" description="Basic and acidic residues" evidence="6">
    <location>
        <begin position="634"/>
        <end position="645"/>
    </location>
</feature>
<organism evidence="8 9">
    <name type="scientific">Phytophthora citrophthora</name>
    <dbReference type="NCBI Taxonomy" id="4793"/>
    <lineage>
        <taxon>Eukaryota</taxon>
        <taxon>Sar</taxon>
        <taxon>Stramenopiles</taxon>
        <taxon>Oomycota</taxon>
        <taxon>Peronosporomycetes</taxon>
        <taxon>Peronosporales</taxon>
        <taxon>Peronosporaceae</taxon>
        <taxon>Phytophthora</taxon>
    </lineage>
</organism>
<gene>
    <name evidence="8" type="ORF">P3T76_002505</name>
</gene>
<evidence type="ECO:0000256" key="1">
    <source>
        <dbReference type="ARBA" id="ARBA00022574"/>
    </source>
</evidence>
<feature type="region of interest" description="Disordered" evidence="6">
    <location>
        <begin position="81"/>
        <end position="102"/>
    </location>
</feature>
<dbReference type="InterPro" id="IPR020472">
    <property type="entry name" value="WD40_PAC1"/>
</dbReference>
<sequence>MTLHPHNPFIVEMAKVEEDAAVAAQIEASVLRTAEMFALTKRSASSVYDYAPSKKVRVRTKLNDTYLLDIPDALLEPKVTPEAVDTNPTPAEVATLTDSGSASEPAAPVVLMEGHPVPSAPGVSIAEGDVVTEKLSLVDEVAKEAEEELALKKRKIAAANVNGEATSAVVEYKKQAETAAQFGSSAIVRRRATQVPKPKWHAPWKLKRVIAGHLGWVRSISVDPTNDWFVTGSADRTIKVWDLASGQLKLTLTGHINAIRGLEVSPRHPYLFSAAEDKKVLCWDLEYNKVIRSYHGHLSGVFSLKVHPTLDILVSGGRDAVARVWDMRTKNQVHVLSGHQGTVWAMETQATDPQIITGSSDSTVKLWDLAAGKVMTTLTNHKKAVRAVTKSPTDHTFMSGAADNMKKWEAKEGHFLRNFSTHNAIVNSISINQDGVMASCGDNGSMRFWDYQTGYCFQNDSTKAQPGSLDSETGIFASTFDKTGLRFITCEADKTIKVWQEDSSASEESHPIDMAHPKEILGQVAIGKMGSKHVVSELRSALESRGLSSNGLKTELIQRLELALDEEEFGSEAQEMEELKVPSPKKTKKAEPKKKEAPAVETETLKKTKAKTSSPTKNAVPAAAEPTPAPVATEAKKEEKKKEEAPIAAAAEPVTDKKLDEAEKVTESTNGSEEDVPAQPMTEEEKRAARAAKFGIPLSLEDKKAQRAKRFHLPSAVAEEENAKRTKRAERFQLETKDTVDKKKEARAERFGLNAEEKRRLDRAKRFNLETSEVFEEKRRKRMERFTAAPK</sequence>
<dbReference type="SMART" id="SM00320">
    <property type="entry name" value="WD40"/>
    <property type="match status" value="7"/>
</dbReference>
<feature type="repeat" description="WD" evidence="4">
    <location>
        <begin position="294"/>
        <end position="335"/>
    </location>
</feature>
<dbReference type="GO" id="GO:0071013">
    <property type="term" value="C:catalytic step 2 spliceosome"/>
    <property type="evidence" value="ECO:0007669"/>
    <property type="project" value="TreeGrafter"/>
</dbReference>
<dbReference type="InterPro" id="IPR040746">
    <property type="entry name" value="THO1_MOS11_C"/>
</dbReference>
<dbReference type="PANTHER" id="PTHR19923">
    <property type="entry name" value="WD40 REPEAT PROTEINPRL1/PRL2-RELATED"/>
    <property type="match status" value="1"/>
</dbReference>
<dbReference type="FunFam" id="2.130.10.10:FF:000012">
    <property type="entry name" value="Putative pleiotropic regulator 1"/>
    <property type="match status" value="1"/>
</dbReference>
<keyword evidence="2" id="KW-0677">Repeat</keyword>
<proteinExistence type="inferred from homology"/>